<feature type="chain" id="PRO_5046504762" evidence="2">
    <location>
        <begin position="26"/>
        <end position="74"/>
    </location>
</feature>
<evidence type="ECO:0000313" key="3">
    <source>
        <dbReference type="EMBL" id="MBZ9611136.1"/>
    </source>
</evidence>
<organism evidence="3 4">
    <name type="scientific">Rheinheimera maricola</name>
    <dbReference type="NCBI Taxonomy" id="2793282"/>
    <lineage>
        <taxon>Bacteria</taxon>
        <taxon>Pseudomonadati</taxon>
        <taxon>Pseudomonadota</taxon>
        <taxon>Gammaproteobacteria</taxon>
        <taxon>Chromatiales</taxon>
        <taxon>Chromatiaceae</taxon>
        <taxon>Rheinheimera</taxon>
    </lineage>
</organism>
<evidence type="ECO:0000256" key="2">
    <source>
        <dbReference type="SAM" id="SignalP"/>
    </source>
</evidence>
<name>A0ABS7X735_9GAMM</name>
<accession>A0ABS7X735</accession>
<dbReference type="RefSeq" id="WP_205309325.1">
    <property type="nucleotide sequence ID" value="NZ_JAERPS020000002.1"/>
</dbReference>
<feature type="compositionally biased region" description="Basic and acidic residues" evidence="1">
    <location>
        <begin position="57"/>
        <end position="74"/>
    </location>
</feature>
<evidence type="ECO:0000256" key="1">
    <source>
        <dbReference type="SAM" id="MobiDB-lite"/>
    </source>
</evidence>
<protein>
    <submittedName>
        <fullName evidence="3">Uncharacterized protein</fullName>
    </submittedName>
</protein>
<reference evidence="3 4" key="2">
    <citation type="submission" date="2021-08" db="EMBL/GenBank/DDBJ databases">
        <title>Rheinheimera aquimaris sp. nov., isolated from seawater of the East Sea in Korea.</title>
        <authorList>
            <person name="Kim K.H."/>
            <person name="Wenting R."/>
            <person name="Kim K.R."/>
            <person name="Jeon C.O."/>
        </authorList>
    </citation>
    <scope>NUCLEOTIDE SEQUENCE [LARGE SCALE GENOMIC DNA]</scope>
    <source>
        <strain evidence="3 4">MA-13</strain>
    </source>
</reference>
<proteinExistence type="predicted"/>
<dbReference type="Proteomes" id="UP000663814">
    <property type="component" value="Unassembled WGS sequence"/>
</dbReference>
<keyword evidence="4" id="KW-1185">Reference proteome</keyword>
<feature type="signal peptide" evidence="2">
    <location>
        <begin position="1"/>
        <end position="25"/>
    </location>
</feature>
<dbReference type="EMBL" id="JAERPS020000002">
    <property type="protein sequence ID" value="MBZ9611136.1"/>
    <property type="molecule type" value="Genomic_DNA"/>
</dbReference>
<sequence>MKAITSLKAGLLMASLGFVLSYTHAPTENYDAAEGTLISCIWITYCGEPDIYSPVKKPNDTKNETQDAKDEKLA</sequence>
<reference evidence="3 4" key="1">
    <citation type="submission" date="2020-12" db="EMBL/GenBank/DDBJ databases">
        <authorList>
            <person name="Ruan W."/>
            <person name="Khan S.A."/>
            <person name="Jeon C.O."/>
        </authorList>
    </citation>
    <scope>NUCLEOTIDE SEQUENCE [LARGE SCALE GENOMIC DNA]</scope>
    <source>
        <strain evidence="3 4">MA-13</strain>
    </source>
</reference>
<keyword evidence="2" id="KW-0732">Signal</keyword>
<evidence type="ECO:0000313" key="4">
    <source>
        <dbReference type="Proteomes" id="UP000663814"/>
    </source>
</evidence>
<feature type="region of interest" description="Disordered" evidence="1">
    <location>
        <begin position="52"/>
        <end position="74"/>
    </location>
</feature>
<gene>
    <name evidence="3" type="ORF">I4W93_005965</name>
</gene>
<comment type="caution">
    <text evidence="3">The sequence shown here is derived from an EMBL/GenBank/DDBJ whole genome shotgun (WGS) entry which is preliminary data.</text>
</comment>